<dbReference type="NCBIfam" id="NF005792">
    <property type="entry name" value="PRK07630.1"/>
    <property type="match status" value="1"/>
</dbReference>
<name>A0AA46DDI2_9BURK</name>
<accession>A0AA46DDI2</accession>
<feature type="transmembrane region" description="Helical" evidence="1">
    <location>
        <begin position="71"/>
        <end position="92"/>
    </location>
</feature>
<comment type="pathway">
    <text evidence="1">Cofactor biosynthesis; adenosylcobalamin biosynthesis.</text>
</comment>
<dbReference type="HAMAP" id="MF_00024">
    <property type="entry name" value="CobD_CbiB"/>
    <property type="match status" value="1"/>
</dbReference>
<feature type="transmembrane region" description="Helical" evidence="1">
    <location>
        <begin position="47"/>
        <end position="64"/>
    </location>
</feature>
<keyword evidence="1" id="KW-1133">Transmembrane helix</keyword>
<protein>
    <recommendedName>
        <fullName evidence="1">Cobalamin biosynthesis protein CobD</fullName>
    </recommendedName>
</protein>
<dbReference type="InterPro" id="IPR004485">
    <property type="entry name" value="Cobalamin_biosynth_CobD/CbiB"/>
</dbReference>
<dbReference type="InterPro" id="IPR052966">
    <property type="entry name" value="Beta-lactamase_Reg"/>
</dbReference>
<evidence type="ECO:0000256" key="1">
    <source>
        <dbReference type="HAMAP-Rule" id="MF_00024"/>
    </source>
</evidence>
<comment type="function">
    <text evidence="1">Converts cobyric acid to cobinamide by the addition of aminopropanol on the F carboxylic group.</text>
</comment>
<dbReference type="Pfam" id="PF03186">
    <property type="entry name" value="CobD_Cbib"/>
    <property type="match status" value="1"/>
</dbReference>
<dbReference type="PANTHER" id="PTHR38684:SF1">
    <property type="entry name" value="PROTEIN AMPE"/>
    <property type="match status" value="1"/>
</dbReference>
<keyword evidence="1" id="KW-0812">Transmembrane</keyword>
<dbReference type="GO" id="GO:0048472">
    <property type="term" value="F:threonine-phosphate decarboxylase activity"/>
    <property type="evidence" value="ECO:0007669"/>
    <property type="project" value="InterPro"/>
</dbReference>
<sequence length="332" mass="36718">MPPMSFFSVLFALLIEQLKPLRGGNVVHDSLVAWVRWTGRNFDAGKDVHAWVVWCITVIVPALLTWGVHALVAHFSVLAALAWNVAVLYLTLGFRQFSHYFTDIRDALERGDEATARRLLAEWRHLDASDLPRREILRHVIEHSLLAAHRHVFGVFFWFVLLATLGLGPAGAVFYRMAEFSSRYWAYRSRTIGVPSNARLMELAQQLFGWLDHVPARLTAFGFAVVGNFEEAVDSWRRHSELWRYANDGIILAAAAGAVGVRLGGSSAPGVTPDRTKTFEAGAAAQAGDAEGSTSGMPPELGHLRSIVGLVWRSVVLWMLLLALLSLANLIG</sequence>
<dbReference type="GO" id="GO:0005886">
    <property type="term" value="C:plasma membrane"/>
    <property type="evidence" value="ECO:0007669"/>
    <property type="project" value="UniProtKB-SubCell"/>
</dbReference>
<gene>
    <name evidence="1" type="primary">cobD</name>
    <name evidence="2" type="ORF">EV676_106122</name>
</gene>
<keyword evidence="1" id="KW-0169">Cobalamin biosynthesis</keyword>
<dbReference type="Proteomes" id="UP000294772">
    <property type="component" value="Unassembled WGS sequence"/>
</dbReference>
<evidence type="ECO:0000313" key="3">
    <source>
        <dbReference type="Proteomes" id="UP000294772"/>
    </source>
</evidence>
<reference evidence="2 3" key="1">
    <citation type="submission" date="2019-03" db="EMBL/GenBank/DDBJ databases">
        <title>Genomic Encyclopedia of Type Strains, Phase IV (KMG-IV): sequencing the most valuable type-strain genomes for metagenomic binning, comparative biology and taxonomic classification.</title>
        <authorList>
            <person name="Goeker M."/>
        </authorList>
    </citation>
    <scope>NUCLEOTIDE SEQUENCE [LARGE SCALE GENOMIC DNA]</scope>
    <source>
        <strain evidence="2 3">DSM 15264</strain>
    </source>
</reference>
<feature type="transmembrane region" description="Helical" evidence="1">
    <location>
        <begin position="155"/>
        <end position="175"/>
    </location>
</feature>
<dbReference type="GO" id="GO:0009236">
    <property type="term" value="P:cobalamin biosynthetic process"/>
    <property type="evidence" value="ECO:0007669"/>
    <property type="project" value="UniProtKB-UniRule"/>
</dbReference>
<dbReference type="EMBL" id="SLXF01000006">
    <property type="protein sequence ID" value="TCP06638.1"/>
    <property type="molecule type" value="Genomic_DNA"/>
</dbReference>
<comment type="subcellular location">
    <subcellularLocation>
        <location evidence="1">Cell membrane</location>
        <topology evidence="1">Multi-pass membrane protein</topology>
    </subcellularLocation>
</comment>
<dbReference type="GO" id="GO:0046677">
    <property type="term" value="P:response to antibiotic"/>
    <property type="evidence" value="ECO:0007669"/>
    <property type="project" value="TreeGrafter"/>
</dbReference>
<organism evidence="2 3">
    <name type="scientific">Caldimonas thermodepolymerans</name>
    <dbReference type="NCBI Taxonomy" id="215580"/>
    <lineage>
        <taxon>Bacteria</taxon>
        <taxon>Pseudomonadati</taxon>
        <taxon>Pseudomonadota</taxon>
        <taxon>Betaproteobacteria</taxon>
        <taxon>Burkholderiales</taxon>
        <taxon>Sphaerotilaceae</taxon>
        <taxon>Caldimonas</taxon>
    </lineage>
</organism>
<dbReference type="GO" id="GO:0015420">
    <property type="term" value="F:ABC-type vitamin B12 transporter activity"/>
    <property type="evidence" value="ECO:0007669"/>
    <property type="project" value="UniProtKB-UniRule"/>
</dbReference>
<keyword evidence="1" id="KW-1003">Cell membrane</keyword>
<feature type="transmembrane region" description="Helical" evidence="1">
    <location>
        <begin position="310"/>
        <end position="331"/>
    </location>
</feature>
<keyword evidence="1" id="KW-0472">Membrane</keyword>
<comment type="caution">
    <text evidence="1">Lacks conserved residue(s) required for the propagation of feature annotation.</text>
</comment>
<proteinExistence type="inferred from homology"/>
<comment type="similarity">
    <text evidence="1">Belongs to the CobD/CbiB family.</text>
</comment>
<comment type="caution">
    <text evidence="2">The sequence shown here is derived from an EMBL/GenBank/DDBJ whole genome shotgun (WGS) entry which is preliminary data.</text>
</comment>
<dbReference type="PANTHER" id="PTHR38684">
    <property type="entry name" value="PROTEIN AMPE"/>
    <property type="match status" value="1"/>
</dbReference>
<dbReference type="AlphaFoldDB" id="A0AA46DDI2"/>
<evidence type="ECO:0000313" key="2">
    <source>
        <dbReference type="EMBL" id="TCP06638.1"/>
    </source>
</evidence>